<dbReference type="Gene3D" id="3.60.15.10">
    <property type="entry name" value="Ribonuclease Z/Hydroxyacylglutathione hydrolase-like"/>
    <property type="match status" value="1"/>
</dbReference>
<dbReference type="InterPro" id="IPR036866">
    <property type="entry name" value="RibonucZ/Hydroxyglut_hydro"/>
</dbReference>
<feature type="chain" id="PRO_5038867337" description="Metallo-beta-lactamase domain-containing protein" evidence="1">
    <location>
        <begin position="23"/>
        <end position="280"/>
    </location>
</feature>
<dbReference type="Proteomes" id="UP000824225">
    <property type="component" value="Unassembled WGS sequence"/>
</dbReference>
<organism evidence="2 3">
    <name type="scientific">Candidatus Mailhella merdigallinarum</name>
    <dbReference type="NCBI Taxonomy" id="2838658"/>
    <lineage>
        <taxon>Bacteria</taxon>
        <taxon>Pseudomonadati</taxon>
        <taxon>Thermodesulfobacteriota</taxon>
        <taxon>Desulfovibrionia</taxon>
        <taxon>Desulfovibrionales</taxon>
        <taxon>Desulfovibrionaceae</taxon>
        <taxon>Mailhella</taxon>
    </lineage>
</organism>
<dbReference type="AlphaFoldDB" id="A0A9D2KL43"/>
<feature type="signal peptide" evidence="1">
    <location>
        <begin position="1"/>
        <end position="22"/>
    </location>
</feature>
<evidence type="ECO:0000313" key="2">
    <source>
        <dbReference type="EMBL" id="HJA08356.1"/>
    </source>
</evidence>
<keyword evidence="1" id="KW-0732">Signal</keyword>
<reference evidence="2" key="1">
    <citation type="journal article" date="2021" name="PeerJ">
        <title>Extensive microbial diversity within the chicken gut microbiome revealed by metagenomics and culture.</title>
        <authorList>
            <person name="Gilroy R."/>
            <person name="Ravi A."/>
            <person name="Getino M."/>
            <person name="Pursley I."/>
            <person name="Horton D.L."/>
            <person name="Alikhan N.F."/>
            <person name="Baker D."/>
            <person name="Gharbi K."/>
            <person name="Hall N."/>
            <person name="Watson M."/>
            <person name="Adriaenssens E.M."/>
            <person name="Foster-Nyarko E."/>
            <person name="Jarju S."/>
            <person name="Secka A."/>
            <person name="Antonio M."/>
            <person name="Oren A."/>
            <person name="Chaudhuri R.R."/>
            <person name="La Ragione R."/>
            <person name="Hildebrand F."/>
            <person name="Pallen M.J."/>
        </authorList>
    </citation>
    <scope>NUCLEOTIDE SEQUENCE</scope>
    <source>
        <strain evidence="2">CHK186-16707</strain>
    </source>
</reference>
<gene>
    <name evidence="2" type="ORF">H9962_04090</name>
</gene>
<protein>
    <recommendedName>
        <fullName evidence="4">Metallo-beta-lactamase domain-containing protein</fullName>
    </recommendedName>
</protein>
<evidence type="ECO:0008006" key="4">
    <source>
        <dbReference type="Google" id="ProtNLM"/>
    </source>
</evidence>
<dbReference type="EMBL" id="DXAN01000011">
    <property type="protein sequence ID" value="HJA08356.1"/>
    <property type="molecule type" value="Genomic_DNA"/>
</dbReference>
<evidence type="ECO:0000256" key="1">
    <source>
        <dbReference type="SAM" id="SignalP"/>
    </source>
</evidence>
<evidence type="ECO:0000313" key="3">
    <source>
        <dbReference type="Proteomes" id="UP000824225"/>
    </source>
</evidence>
<sequence length="280" mass="30110">MNKLLLSLVAPAVLALAGTAFAADFVPSQGQVYSKAFGSVKIHDYVTKTGGAAQVVEADKLVVFDVPGNAPQNQDFKAFVDSLGKPVEAVIISHGDDHHWLGADAVFPGVAMYSLDADVITDEAVTKARQSMGNDMVPYTAAPKVTKLENGARSFDGVEYVFTRLPELQATIIEMPAQKAAMVHHLGYVGVHVPMAPFDQRLVQLEALKQNGYAWIVAGHGTPGDSADFVQKVADYYAAVNRAVAESKTPEEAKAAVMKQYPDYQSVFLLDIMLPGLMQK</sequence>
<reference evidence="2" key="2">
    <citation type="submission" date="2021-04" db="EMBL/GenBank/DDBJ databases">
        <authorList>
            <person name="Gilroy R."/>
        </authorList>
    </citation>
    <scope>NUCLEOTIDE SEQUENCE</scope>
    <source>
        <strain evidence="2">CHK186-16707</strain>
    </source>
</reference>
<accession>A0A9D2KL43</accession>
<comment type="caution">
    <text evidence="2">The sequence shown here is derived from an EMBL/GenBank/DDBJ whole genome shotgun (WGS) entry which is preliminary data.</text>
</comment>
<proteinExistence type="predicted"/>
<name>A0A9D2KL43_9BACT</name>
<dbReference type="SUPFAM" id="SSF56281">
    <property type="entry name" value="Metallo-hydrolase/oxidoreductase"/>
    <property type="match status" value="1"/>
</dbReference>